<dbReference type="EMBL" id="CP116810">
    <property type="protein sequence ID" value="WCL94729.1"/>
    <property type="molecule type" value="Genomic_DNA"/>
</dbReference>
<dbReference type="AlphaFoldDB" id="A0AAE9Y2L3"/>
<dbReference type="RefSeq" id="WP_147408384.1">
    <property type="nucleotide sequence ID" value="NZ_CP116810.1"/>
</dbReference>
<reference evidence="1 2" key="1">
    <citation type="journal article" date="2004" name="Nat. Biotechnol.">
        <title>Complete genome sequence of the metabolically versatile photosynthetic bacterium Rhodopseudomonas palustris.</title>
        <authorList>
            <person name="Larimer F.W."/>
            <person name="Chain P."/>
            <person name="Hauser L."/>
            <person name="Lamerdin J."/>
            <person name="Malfatti S."/>
            <person name="Do L."/>
            <person name="Land M.L."/>
            <person name="Pelletier D.A."/>
            <person name="Beatty J.T."/>
            <person name="Lang A.S."/>
            <person name="Tabita F.R."/>
            <person name="Gibson J.L."/>
            <person name="Hanson T.E."/>
            <person name="Bobst C."/>
            <person name="Torres J.L."/>
            <person name="Peres C."/>
            <person name="Harrison F.H."/>
            <person name="Gibson J."/>
            <person name="Harwood C.S."/>
        </authorList>
    </citation>
    <scope>NUCLEOTIDE SEQUENCE [LARGE SCALE GENOMIC DNA]</scope>
    <source>
        <strain evidence="2">ATCC BAA-98 / CGA009</strain>
    </source>
</reference>
<name>A0AAE9Y2L3_RHOPA</name>
<sequence length="132" mass="14764">MLFRVVRPMKRKNSRSAYFVQRIPADVKGRVVGRRLAIPFGGRTKFFIATERSQAISFSLGTDDPVQVKILQAAIAGHLETVWQALRNDAPITLSHRQATALAGDLYRIWADSEVGARQSSSQSWCTMMQAE</sequence>
<gene>
    <name evidence="1" type="ORF">TX73_023505</name>
</gene>
<evidence type="ECO:0000313" key="1">
    <source>
        <dbReference type="EMBL" id="WCL94729.1"/>
    </source>
</evidence>
<proteinExistence type="predicted"/>
<organism evidence="1 2">
    <name type="scientific">Rhodopseudomonas palustris (strain ATCC BAA-98 / CGA009)</name>
    <dbReference type="NCBI Taxonomy" id="258594"/>
    <lineage>
        <taxon>Bacteria</taxon>
        <taxon>Pseudomonadati</taxon>
        <taxon>Pseudomonadota</taxon>
        <taxon>Alphaproteobacteria</taxon>
        <taxon>Hyphomicrobiales</taxon>
        <taxon>Nitrobacteraceae</taxon>
        <taxon>Rhodopseudomonas</taxon>
    </lineage>
</organism>
<accession>A0AAE9Y2L3</accession>
<evidence type="ECO:0000313" key="2">
    <source>
        <dbReference type="Proteomes" id="UP000001426"/>
    </source>
</evidence>
<protein>
    <submittedName>
        <fullName evidence="1">Uncharacterized protein</fullName>
    </submittedName>
</protein>
<keyword evidence="2" id="KW-1185">Reference proteome</keyword>
<dbReference type="Proteomes" id="UP000001426">
    <property type="component" value="Chromosome"/>
</dbReference>
<dbReference type="KEGG" id="rpa:TX73_023505"/>